<dbReference type="AlphaFoldDB" id="A0A1M7N5U2"/>
<name>A0A1M7N5U2_9FLAO</name>
<dbReference type="OrthoDB" id="1374948at2"/>
<accession>A0A1M7N5U2</accession>
<organism evidence="1 2">
    <name type="scientific">Flavobacterium xinjiangense</name>
    <dbReference type="NCBI Taxonomy" id="178356"/>
    <lineage>
        <taxon>Bacteria</taxon>
        <taxon>Pseudomonadati</taxon>
        <taxon>Bacteroidota</taxon>
        <taxon>Flavobacteriia</taxon>
        <taxon>Flavobacteriales</taxon>
        <taxon>Flavobacteriaceae</taxon>
        <taxon>Flavobacterium</taxon>
    </lineage>
</organism>
<reference evidence="2" key="1">
    <citation type="submission" date="2016-11" db="EMBL/GenBank/DDBJ databases">
        <authorList>
            <person name="Varghese N."/>
            <person name="Submissions S."/>
        </authorList>
    </citation>
    <scope>NUCLEOTIDE SEQUENCE [LARGE SCALE GENOMIC DNA]</scope>
    <source>
        <strain evidence="2">CGMCC 1.2749</strain>
    </source>
</reference>
<evidence type="ECO:0000313" key="1">
    <source>
        <dbReference type="EMBL" id="SHM98815.1"/>
    </source>
</evidence>
<dbReference type="RefSeq" id="WP_073209826.1">
    <property type="nucleotide sequence ID" value="NZ_FRCL01000010.1"/>
</dbReference>
<evidence type="ECO:0000313" key="2">
    <source>
        <dbReference type="Proteomes" id="UP000184092"/>
    </source>
</evidence>
<dbReference type="STRING" id="178356.SAMN05216269_11021"/>
<proteinExistence type="predicted"/>
<gene>
    <name evidence="1" type="ORF">SAMN05216269_11021</name>
</gene>
<dbReference type="EMBL" id="FRCL01000010">
    <property type="protein sequence ID" value="SHM98815.1"/>
    <property type="molecule type" value="Genomic_DNA"/>
</dbReference>
<keyword evidence="2" id="KW-1185">Reference proteome</keyword>
<protein>
    <submittedName>
        <fullName evidence="1">Uncharacterized protein</fullName>
    </submittedName>
</protein>
<dbReference type="Proteomes" id="UP000184092">
    <property type="component" value="Unassembled WGS sequence"/>
</dbReference>
<sequence>MLDQSNPTEIRLGIISQSDKGYFTKLMDNVSESNYEMLLSSIWEVNHFENRKRLFEIVIYNSNEFTETVTIAIKYMLNNSLSMTGDKEEYYKQHLNFNRLFLNYLSSFRTFIDHSETTIKRKFGKTSDQADMFKKITNGLFDEFFSYRFLCKLRNYSQHCGLPIDEIEISATKQADETFIGKGKIEFDCQKLLSEYKEWGPVKKDLIEKSKISIFPILDELHTALMKFWNAINQLYTTDLLKAVEFIELKAGHLKADDCKVCLFTDIRNNENGTLEYFTSHQIPFDVIATLEFK</sequence>